<gene>
    <name evidence="1" type="ORF">ME5_01667</name>
</gene>
<organism evidence="1 2">
    <name type="scientific">Bartonella tamiae Th239</name>
    <dbReference type="NCBI Taxonomy" id="1094558"/>
    <lineage>
        <taxon>Bacteria</taxon>
        <taxon>Pseudomonadati</taxon>
        <taxon>Pseudomonadota</taxon>
        <taxon>Alphaproteobacteria</taxon>
        <taxon>Hyphomicrobiales</taxon>
        <taxon>Bartonellaceae</taxon>
        <taxon>Bartonella</taxon>
    </lineage>
</organism>
<accession>J0QTA5</accession>
<dbReference type="STRING" id="1094558.ME5_01667"/>
<dbReference type="HOGENOM" id="CLU_2663633_0_0_5"/>
<sequence length="75" mass="8324">MPTSLARLEEAALNLRGPSSAADRVFIMEANSYEQSFPDARPLNLRVDDKARMAQHPLEDGSTITDHFVIEPISI</sequence>
<dbReference type="Proteomes" id="UP000008952">
    <property type="component" value="Unassembled WGS sequence"/>
</dbReference>
<dbReference type="RefSeq" id="WP_008040223.1">
    <property type="nucleotide sequence ID" value="NZ_JH725147.1"/>
</dbReference>
<comment type="caution">
    <text evidence="1">The sequence shown here is derived from an EMBL/GenBank/DDBJ whole genome shotgun (WGS) entry which is preliminary data.</text>
</comment>
<dbReference type="EMBL" id="AIMB01000008">
    <property type="protein sequence ID" value="EJF89116.1"/>
    <property type="molecule type" value="Genomic_DNA"/>
</dbReference>
<keyword evidence="2" id="KW-1185">Reference proteome</keyword>
<dbReference type="OrthoDB" id="6635415at2"/>
<proteinExistence type="predicted"/>
<dbReference type="PATRIC" id="fig|1094558.3.peg.1790"/>
<dbReference type="AlphaFoldDB" id="J0QTA5"/>
<protein>
    <submittedName>
        <fullName evidence="1">Uncharacterized protein</fullName>
    </submittedName>
</protein>
<name>J0QTA5_9HYPH</name>
<reference evidence="1 2" key="1">
    <citation type="submission" date="2012-03" db="EMBL/GenBank/DDBJ databases">
        <title>The Genome Sequence of Bartonella tamiae Th239.</title>
        <authorList>
            <consortium name="The Broad Institute Genome Sequencing Platform"/>
            <consortium name="The Broad Institute Genome Sequencing Center for Infectious Disease"/>
            <person name="Feldgarden M."/>
            <person name="Kirby J."/>
            <person name="Kosoy M."/>
            <person name="Birtles R."/>
            <person name="Probert W.S."/>
            <person name="Chiaraviglio L."/>
            <person name="Young S.K."/>
            <person name="Zeng Q."/>
            <person name="Gargeya S."/>
            <person name="Fitzgerald M."/>
            <person name="Haas B."/>
            <person name="Abouelleil A."/>
            <person name="Alvarado L."/>
            <person name="Arachchi H.M."/>
            <person name="Berlin A."/>
            <person name="Chapman S.B."/>
            <person name="Gearin G."/>
            <person name="Goldberg J."/>
            <person name="Griggs A."/>
            <person name="Gujja S."/>
            <person name="Hansen M."/>
            <person name="Heiman D."/>
            <person name="Howarth C."/>
            <person name="Larimer J."/>
            <person name="Lui A."/>
            <person name="MacDonald P.J.P."/>
            <person name="McCowen C."/>
            <person name="Montmayeur A."/>
            <person name="Murphy C."/>
            <person name="Neiman D."/>
            <person name="Pearson M."/>
            <person name="Priest M."/>
            <person name="Roberts A."/>
            <person name="Saif S."/>
            <person name="Shea T."/>
            <person name="Sisk P."/>
            <person name="Stolte C."/>
            <person name="Sykes S."/>
            <person name="Wortman J."/>
            <person name="Nusbaum C."/>
            <person name="Birren B."/>
        </authorList>
    </citation>
    <scope>NUCLEOTIDE SEQUENCE [LARGE SCALE GENOMIC DNA]</scope>
    <source>
        <strain evidence="1 2">Th239</strain>
    </source>
</reference>
<evidence type="ECO:0000313" key="2">
    <source>
        <dbReference type="Proteomes" id="UP000008952"/>
    </source>
</evidence>
<evidence type="ECO:0000313" key="1">
    <source>
        <dbReference type="EMBL" id="EJF89116.1"/>
    </source>
</evidence>